<feature type="compositionally biased region" description="Acidic residues" evidence="2">
    <location>
        <begin position="598"/>
        <end position="614"/>
    </location>
</feature>
<feature type="compositionally biased region" description="Basic and acidic residues" evidence="2">
    <location>
        <begin position="1566"/>
        <end position="1584"/>
    </location>
</feature>
<feature type="compositionally biased region" description="Polar residues" evidence="2">
    <location>
        <begin position="216"/>
        <end position="231"/>
    </location>
</feature>
<feature type="compositionally biased region" description="Polar residues" evidence="2">
    <location>
        <begin position="381"/>
        <end position="390"/>
    </location>
</feature>
<feature type="compositionally biased region" description="Basic residues" evidence="2">
    <location>
        <begin position="2439"/>
        <end position="2448"/>
    </location>
</feature>
<feature type="region of interest" description="Disordered" evidence="2">
    <location>
        <begin position="1"/>
        <end position="69"/>
    </location>
</feature>
<feature type="compositionally biased region" description="Polar residues" evidence="2">
    <location>
        <begin position="728"/>
        <end position="745"/>
    </location>
</feature>
<feature type="compositionally biased region" description="Polar residues" evidence="2">
    <location>
        <begin position="989"/>
        <end position="999"/>
    </location>
</feature>
<feature type="compositionally biased region" description="Basic and acidic residues" evidence="2">
    <location>
        <begin position="1015"/>
        <end position="1031"/>
    </location>
</feature>
<feature type="compositionally biased region" description="Polar residues" evidence="2">
    <location>
        <begin position="1551"/>
        <end position="1562"/>
    </location>
</feature>
<feature type="region of interest" description="Disordered" evidence="2">
    <location>
        <begin position="766"/>
        <end position="787"/>
    </location>
</feature>
<feature type="compositionally biased region" description="Polar residues" evidence="2">
    <location>
        <begin position="1105"/>
        <end position="1115"/>
    </location>
</feature>
<proteinExistence type="predicted"/>
<evidence type="ECO:0008006" key="5">
    <source>
        <dbReference type="Google" id="ProtNLM"/>
    </source>
</evidence>
<organism evidence="3 4">
    <name type="scientific">Petrolisthes manimaculis</name>
    <dbReference type="NCBI Taxonomy" id="1843537"/>
    <lineage>
        <taxon>Eukaryota</taxon>
        <taxon>Metazoa</taxon>
        <taxon>Ecdysozoa</taxon>
        <taxon>Arthropoda</taxon>
        <taxon>Crustacea</taxon>
        <taxon>Multicrustacea</taxon>
        <taxon>Malacostraca</taxon>
        <taxon>Eumalacostraca</taxon>
        <taxon>Eucarida</taxon>
        <taxon>Decapoda</taxon>
        <taxon>Pleocyemata</taxon>
        <taxon>Anomura</taxon>
        <taxon>Galatheoidea</taxon>
        <taxon>Porcellanidae</taxon>
        <taxon>Petrolisthes</taxon>
    </lineage>
</organism>
<feature type="compositionally biased region" description="Low complexity" evidence="2">
    <location>
        <begin position="1211"/>
        <end position="1221"/>
    </location>
</feature>
<evidence type="ECO:0000313" key="4">
    <source>
        <dbReference type="Proteomes" id="UP001292094"/>
    </source>
</evidence>
<feature type="compositionally biased region" description="Acidic residues" evidence="2">
    <location>
        <begin position="1396"/>
        <end position="1411"/>
    </location>
</feature>
<feature type="region of interest" description="Disordered" evidence="2">
    <location>
        <begin position="838"/>
        <end position="857"/>
    </location>
</feature>
<accession>A0AAE1Q0R1</accession>
<feature type="region of interest" description="Disordered" evidence="2">
    <location>
        <begin position="115"/>
        <end position="339"/>
    </location>
</feature>
<feature type="region of interest" description="Disordered" evidence="2">
    <location>
        <begin position="557"/>
        <end position="661"/>
    </location>
</feature>
<feature type="compositionally biased region" description="Polar residues" evidence="2">
    <location>
        <begin position="1138"/>
        <end position="1157"/>
    </location>
</feature>
<evidence type="ECO:0000313" key="3">
    <source>
        <dbReference type="EMBL" id="KAK4317833.1"/>
    </source>
</evidence>
<dbReference type="Proteomes" id="UP001292094">
    <property type="component" value="Unassembled WGS sequence"/>
</dbReference>
<dbReference type="EMBL" id="JAWZYT010000886">
    <property type="protein sequence ID" value="KAK4317833.1"/>
    <property type="molecule type" value="Genomic_DNA"/>
</dbReference>
<evidence type="ECO:0000256" key="1">
    <source>
        <dbReference type="SAM" id="Coils"/>
    </source>
</evidence>
<feature type="compositionally biased region" description="Polar residues" evidence="2">
    <location>
        <begin position="2293"/>
        <end position="2316"/>
    </location>
</feature>
<feature type="compositionally biased region" description="Polar residues" evidence="2">
    <location>
        <begin position="633"/>
        <end position="661"/>
    </location>
</feature>
<feature type="compositionally biased region" description="Polar residues" evidence="2">
    <location>
        <begin position="1992"/>
        <end position="2004"/>
    </location>
</feature>
<protein>
    <recommendedName>
        <fullName evidence="5">Zinc-finger domain-containing protein</fullName>
    </recommendedName>
</protein>
<feature type="compositionally biased region" description="Basic and acidic residues" evidence="2">
    <location>
        <begin position="937"/>
        <end position="946"/>
    </location>
</feature>
<feature type="compositionally biased region" description="Basic and acidic residues" evidence="2">
    <location>
        <begin position="1443"/>
        <end position="1452"/>
    </location>
</feature>
<feature type="compositionally biased region" description="Basic and acidic residues" evidence="2">
    <location>
        <begin position="115"/>
        <end position="153"/>
    </location>
</feature>
<feature type="compositionally biased region" description="Basic and acidic residues" evidence="2">
    <location>
        <begin position="325"/>
        <end position="337"/>
    </location>
</feature>
<feature type="compositionally biased region" description="Acidic residues" evidence="2">
    <location>
        <begin position="1421"/>
        <end position="1437"/>
    </location>
</feature>
<feature type="region of interest" description="Disordered" evidence="2">
    <location>
        <begin position="1321"/>
        <end position="1348"/>
    </location>
</feature>
<feature type="coiled-coil region" evidence="1">
    <location>
        <begin position="1748"/>
        <end position="1789"/>
    </location>
</feature>
<feature type="compositionally biased region" description="Polar residues" evidence="2">
    <location>
        <begin position="1045"/>
        <end position="1056"/>
    </location>
</feature>
<feature type="region of interest" description="Disordered" evidence="2">
    <location>
        <begin position="1205"/>
        <end position="1233"/>
    </location>
</feature>
<feature type="region of interest" description="Disordered" evidence="2">
    <location>
        <begin position="1363"/>
        <end position="1497"/>
    </location>
</feature>
<evidence type="ECO:0000256" key="2">
    <source>
        <dbReference type="SAM" id="MobiDB-lite"/>
    </source>
</evidence>
<feature type="region of interest" description="Disordered" evidence="2">
    <location>
        <begin position="2293"/>
        <end position="2448"/>
    </location>
</feature>
<feature type="region of interest" description="Disordered" evidence="2">
    <location>
        <begin position="354"/>
        <end position="424"/>
    </location>
</feature>
<gene>
    <name evidence="3" type="ORF">Pmani_011116</name>
</gene>
<feature type="region of interest" description="Disordered" evidence="2">
    <location>
        <begin position="1980"/>
        <end position="2004"/>
    </location>
</feature>
<reference evidence="3" key="1">
    <citation type="submission" date="2023-11" db="EMBL/GenBank/DDBJ databases">
        <title>Genome assemblies of two species of porcelain crab, Petrolisthes cinctipes and Petrolisthes manimaculis (Anomura: Porcellanidae).</title>
        <authorList>
            <person name="Angst P."/>
        </authorList>
    </citation>
    <scope>NUCLEOTIDE SEQUENCE</scope>
    <source>
        <strain evidence="3">PB745_02</strain>
        <tissue evidence="3">Gill</tissue>
    </source>
</reference>
<keyword evidence="4" id="KW-1185">Reference proteome</keyword>
<feature type="compositionally biased region" description="Polar residues" evidence="2">
    <location>
        <begin position="1283"/>
        <end position="1296"/>
    </location>
</feature>
<feature type="compositionally biased region" description="Basic and acidic residues" evidence="2">
    <location>
        <begin position="615"/>
        <end position="632"/>
    </location>
</feature>
<feature type="compositionally biased region" description="Basic residues" evidence="2">
    <location>
        <begin position="1004"/>
        <end position="1014"/>
    </location>
</feature>
<keyword evidence="1" id="KW-0175">Coiled coil</keyword>
<feature type="compositionally biased region" description="Polar residues" evidence="2">
    <location>
        <begin position="2424"/>
        <end position="2434"/>
    </location>
</feature>
<feature type="compositionally biased region" description="Polar residues" evidence="2">
    <location>
        <begin position="582"/>
        <end position="596"/>
    </location>
</feature>
<feature type="compositionally biased region" description="Polar residues" evidence="2">
    <location>
        <begin position="864"/>
        <end position="893"/>
    </location>
</feature>
<comment type="caution">
    <text evidence="3">The sequence shown here is derived from an EMBL/GenBank/DDBJ whole genome shotgun (WGS) entry which is preliminary data.</text>
</comment>
<feature type="compositionally biased region" description="Basic residues" evidence="2">
    <location>
        <begin position="842"/>
        <end position="855"/>
    </location>
</feature>
<feature type="region of interest" description="Disordered" evidence="2">
    <location>
        <begin position="1538"/>
        <end position="1606"/>
    </location>
</feature>
<feature type="region of interest" description="Disordered" evidence="2">
    <location>
        <begin position="1283"/>
        <end position="1305"/>
    </location>
</feature>
<feature type="compositionally biased region" description="Basic and acidic residues" evidence="2">
    <location>
        <begin position="1593"/>
        <end position="1606"/>
    </location>
</feature>
<sequence length="2448" mass="269738">MNDINSMQEVVVEDSEHEEGEISSEDDDDNNNNNNDDDSEDGEITCLSPYPSECRSSHRPRCYSARRSAPVTSEVVIYDDNGRTAIFTSPKKSNNIRRNLDNFIRTSEGCKKWIRDDRPGRRERTDISSRREREEAFSRREREESNNRKRDDIGGNTSTSKGDPSRRGRLLPSSKGKLGTRRPVGKGTLKDTGGVGASVKRGSCSSRNRGHKRVPSSDTSSENTSFTISSASEDENIPSSLKPIRGEGKENKSCSSVSKYPREPSSQPACGSTRPPPRSTIVRPPLHRKASSKTRPFPLSVALRKETPKSVSMKKLPSKHQNSKTFHDSKSEPKAEECSMEEELVELAKRAGLQKPLPGSLGEMLLKKRIKNQLKEKEQSKNCSASNQATEKNSNNEGGAEGKEKAGGLVSDMSSEGGLDQEDEDELQLRLLALQSSLRYLNDIRKEGALTLSNSGCTTPVNLHDGKTLPTENENSNLQQLEKNLPLLQLENVLVERAGESSPLRMDGSLQENVQKQIPIVENEEGKKDFNGVKTDMSGDRSAECIYVSSSPEHELVTGGYELGQPDGENIKQGCSKREECSGTSSTKYHQDSNQDPVDMDICDSSGDEEEDVQERDALQVKDNNQDIRDSSENTSAGTYNSNDFPSGSSEGMSGNSDTAQNNFQIPVEWAYMMPPPPPPDQPANNIDNFSSWCYDQNMYLQSMQVSYDTSNAQSCQQGIEDINNEEWSQQQQMAPNSQWSSPSRDNNEHVTDASLIQPPYPAVQENSQFESVHTESQSVLQEEPEPKDLKDLPAEQYQAFMSAVLKQQTTSKKGSFGDRTLIQVPIVKTDVPITPLTRKGEARRRKRERQKQKTKISVCVVGQTSEISSDASNMNSGSEESGVASQFAQSETDPIPVEVSHSEQPGVKSKSASVLQSGAEEEDEDVLRAQLLIDMSIRKQQKELPPKSTSRRVPKASVTSKSLGKNVDQKISTVSTEKTERKVKYNFPPSSDLPSGSISHKYVAPKKKKHLMKSRGEEGSPSRVLKKDGRATLSDIGGFGLDPKSSQFHYQGSRDSSSHVESQKLKFPPIKPVIISLKSDSEDEEPPCSQENSSDTHREPEAEASTSVVFSQSLDMLLKSMRNAKPASPSGKKSETPKASSSKVNTKNQQSDNTPQAVRHLSRHQQVEYRRLKELLRKKEILQHKKMQQKRSGVTTTDGRLQAVTPSMRGSTSGESTSSSHVPGIEEGQCGGKAASGRAVSWREMGRLKIQLSNIASTLDKHAATASSLVKLRDEVAQKPFNTVDTPVGSSPRDTSATEEDEDEETLRMMVLDTLKKNKKQREVMVETGSEEEAMSSATEVNDTVESGKPLASLKVVIHQKMENNEESSGEVEVKNPQGDSTRVVMLSKRPNLTDGEDQNDSQTEQDDTLTGEWMVLDQVVEEDSDGSTLEEDAEEVNSKAVKNETEKECLGNDANDSETPKHSDCETLDDVSNVDKMKNESVESNTGTGKRKDSDNTNILVHSIKEQCVCKDECPLENVSENNIRITNSMHSDNFESKEQIKGGGINDMKNTQSSVNESSHVPYIKESEPKPANTLREDKVQNDSQSKFNVQDKDSKMESKTGDITSETDHVQVKSVGHSCSTPPTVIPQQPCITDESFETSLATQHGTQLSSQEDCGAKCESQDKEQRNTLKVPDKVKKVCANVSSSLPKKKNVVYSPDTKKLTQALKKVIELKKAEQEKITELKIVEKMFTDKRHGMNRIISQLDVLVKEATREEQQRQTLKKTVTQLSAQLAEIESQLETKADALKIKMEKIRSLHKSILVDRQLIGEIQKRGELLGREVCGNNYSLPKLSMSPHSKTRDVHAKIALASSIDALRRVRDGNSTTSLAASAGSNTVRLKTSLNKHVKSAKQQVLLKSPVLKGETTHNASCQNTLTKSVEQTRSTSDESILTVTKAKSFLQTKGSVGATPAAPINKAVKRKIPPADNCSMVKITKTQGPRQSIRPGIQAQGSQHTAANSKGNNGLDEMSELCPHDLLGRCNDDACIYQHLGNSPSTSHPTTQPRRVVQVSRGSCSDSRLCVEANRSNSNTLCKNVGKGRDAIVKSTSLETGVGNIGIESKTGKTTGVKTDMSNVIVPVVGSGTAELKETLELSVHSCPSHENKPNSVMCKEKSITSQFDVELDVSQKNESTCDNSTEVQKQCQPLISSDNDDKSSSLNQKIGITECGNVIEEENGEGDDNVKDQNVKHMIDIQSLNNSENVAVCTTIVEGLVDAPVQIYQESLRHDTRQDGKIDILSVAETSNKTCIQEVSSNSTNTDRVVESSSQNPNTLQGQDEHHSHADDFLEEKEDEMKNKVHKNEKDCNKEKENTSEDTNKDDLEEPGCSEMPIHSVGPTDLDEVPVMKRRNASKRSLSIDYSTKTRSGRKRGKPVNKKVCDQDSEGTVTKTTIASVIQRGRLRSRRKRK</sequence>
<feature type="compositionally biased region" description="Basic and acidic residues" evidence="2">
    <location>
        <begin position="2333"/>
        <end position="2360"/>
    </location>
</feature>
<feature type="compositionally biased region" description="Basic and acidic residues" evidence="2">
    <location>
        <begin position="2317"/>
        <end position="2326"/>
    </location>
</feature>
<feature type="compositionally biased region" description="Acidic residues" evidence="2">
    <location>
        <begin position="11"/>
        <end position="43"/>
    </location>
</feature>
<feature type="compositionally biased region" description="Basic residues" evidence="2">
    <location>
        <begin position="2405"/>
        <end position="2415"/>
    </location>
</feature>
<feature type="compositionally biased region" description="Polar residues" evidence="2">
    <location>
        <begin position="766"/>
        <end position="781"/>
    </location>
</feature>
<feature type="compositionally biased region" description="Polar residues" evidence="2">
    <location>
        <begin position="958"/>
        <end position="977"/>
    </location>
</feature>
<name>A0AAE1Q0R1_9EUCA</name>
<feature type="compositionally biased region" description="Polar residues" evidence="2">
    <location>
        <begin position="1337"/>
        <end position="1346"/>
    </location>
</feature>
<feature type="region of interest" description="Disordered" evidence="2">
    <location>
        <begin position="728"/>
        <end position="750"/>
    </location>
</feature>
<feature type="region of interest" description="Disordered" evidence="2">
    <location>
        <begin position="864"/>
        <end position="1166"/>
    </location>
</feature>
<feature type="compositionally biased region" description="Polar residues" evidence="2">
    <location>
        <begin position="2393"/>
        <end position="2404"/>
    </location>
</feature>
<feature type="coiled-coil region" evidence="1">
    <location>
        <begin position="471"/>
        <end position="498"/>
    </location>
</feature>
<feature type="compositionally biased region" description="Polar residues" evidence="2">
    <location>
        <begin position="253"/>
        <end position="270"/>
    </location>
</feature>